<dbReference type="Proteomes" id="UP000318571">
    <property type="component" value="Chromosome 4"/>
</dbReference>
<dbReference type="InterPro" id="IPR036875">
    <property type="entry name" value="Znf_CCHC_sf"/>
</dbReference>
<dbReference type="Gene3D" id="4.10.60.10">
    <property type="entry name" value="Zinc finger, CCHC-type"/>
    <property type="match status" value="1"/>
</dbReference>
<gene>
    <name evidence="4" type="ORF">TCAL_05527</name>
</gene>
<reference evidence="4 5" key="1">
    <citation type="journal article" date="2018" name="Nat. Ecol. Evol.">
        <title>Genomic signatures of mitonuclear coevolution across populations of Tigriopus californicus.</title>
        <authorList>
            <person name="Barreto F.S."/>
            <person name="Watson E.T."/>
            <person name="Lima T.G."/>
            <person name="Willett C.S."/>
            <person name="Edmands S."/>
            <person name="Li W."/>
            <person name="Burton R.S."/>
        </authorList>
    </citation>
    <scope>NUCLEOTIDE SEQUENCE [LARGE SCALE GENOMIC DNA]</scope>
    <source>
        <strain evidence="4 5">San Diego</strain>
    </source>
</reference>
<name>A0A553NQ63_TIGCA</name>
<evidence type="ECO:0000313" key="5">
    <source>
        <dbReference type="Proteomes" id="UP000318571"/>
    </source>
</evidence>
<accession>A0A553NQ63</accession>
<dbReference type="AlphaFoldDB" id="A0A553NQ63"/>
<dbReference type="GO" id="GO:0008270">
    <property type="term" value="F:zinc ion binding"/>
    <property type="evidence" value="ECO:0007669"/>
    <property type="project" value="UniProtKB-KW"/>
</dbReference>
<keyword evidence="5" id="KW-1185">Reference proteome</keyword>
<dbReference type="EMBL" id="VCGU01000011">
    <property type="protein sequence ID" value="TRY67581.1"/>
    <property type="molecule type" value="Genomic_DNA"/>
</dbReference>
<dbReference type="GO" id="GO:0003676">
    <property type="term" value="F:nucleic acid binding"/>
    <property type="evidence" value="ECO:0007669"/>
    <property type="project" value="InterPro"/>
</dbReference>
<evidence type="ECO:0000256" key="2">
    <source>
        <dbReference type="SAM" id="MobiDB-lite"/>
    </source>
</evidence>
<feature type="domain" description="CCHC-type" evidence="3">
    <location>
        <begin position="80"/>
        <end position="95"/>
    </location>
</feature>
<dbReference type="SUPFAM" id="SSF57756">
    <property type="entry name" value="Retrovirus zinc finger-like domains"/>
    <property type="match status" value="1"/>
</dbReference>
<dbReference type="InterPro" id="IPR001878">
    <property type="entry name" value="Znf_CCHC"/>
</dbReference>
<protein>
    <recommendedName>
        <fullName evidence="3">CCHC-type domain-containing protein</fullName>
    </recommendedName>
</protein>
<evidence type="ECO:0000256" key="1">
    <source>
        <dbReference type="PROSITE-ProRule" id="PRU00047"/>
    </source>
</evidence>
<comment type="caution">
    <text evidence="4">The sequence shown here is derived from an EMBL/GenBank/DDBJ whole genome shotgun (WGS) entry which is preliminary data.</text>
</comment>
<keyword evidence="1" id="KW-0479">Metal-binding</keyword>
<evidence type="ECO:0000313" key="4">
    <source>
        <dbReference type="EMBL" id="TRY67581.1"/>
    </source>
</evidence>
<sequence length="140" mass="15321">MDNPTLAQLKAKCESWEEGGANLAALQGKSYVNAVRCPSRKPDKSGSWTKSQSALDSGSCGRCGFHEHVGPNCPAKNKVCRHCGKRGHFQRVCESVEDPEDQGGSMRVKSKRASVQHSSAKKLVQQPLHVQKSEFVMLLE</sequence>
<dbReference type="PROSITE" id="PS50158">
    <property type="entry name" value="ZF_CCHC"/>
    <property type="match status" value="1"/>
</dbReference>
<proteinExistence type="predicted"/>
<keyword evidence="1" id="KW-0862">Zinc</keyword>
<keyword evidence="1" id="KW-0863">Zinc-finger</keyword>
<dbReference type="SMART" id="SM00343">
    <property type="entry name" value="ZnF_C2HC"/>
    <property type="match status" value="2"/>
</dbReference>
<organism evidence="4 5">
    <name type="scientific">Tigriopus californicus</name>
    <name type="common">Marine copepod</name>
    <dbReference type="NCBI Taxonomy" id="6832"/>
    <lineage>
        <taxon>Eukaryota</taxon>
        <taxon>Metazoa</taxon>
        <taxon>Ecdysozoa</taxon>
        <taxon>Arthropoda</taxon>
        <taxon>Crustacea</taxon>
        <taxon>Multicrustacea</taxon>
        <taxon>Hexanauplia</taxon>
        <taxon>Copepoda</taxon>
        <taxon>Harpacticoida</taxon>
        <taxon>Harpacticidae</taxon>
        <taxon>Tigriopus</taxon>
    </lineage>
</organism>
<feature type="region of interest" description="Disordered" evidence="2">
    <location>
        <begin position="97"/>
        <end position="122"/>
    </location>
</feature>
<evidence type="ECO:0000259" key="3">
    <source>
        <dbReference type="PROSITE" id="PS50158"/>
    </source>
</evidence>